<dbReference type="PANTHER" id="PTHR24064">
    <property type="entry name" value="SOLUTE CARRIER FAMILY 22 MEMBER"/>
    <property type="match status" value="1"/>
</dbReference>
<evidence type="ECO:0000259" key="6">
    <source>
        <dbReference type="PROSITE" id="PS50850"/>
    </source>
</evidence>
<reference evidence="7 8" key="1">
    <citation type="journal article" date="2011" name="Genome Biol. Evol.">
        <title>Integration of the genetic map and genome assembly of fugu facilitates insights into distinct features of genome evolution in teleosts and mammals.</title>
        <authorList>
            <person name="Kai W."/>
            <person name="Kikuchi K."/>
            <person name="Tohari S."/>
            <person name="Chew A.K."/>
            <person name="Tay A."/>
            <person name="Fujiwara A."/>
            <person name="Hosoya S."/>
            <person name="Suetake H."/>
            <person name="Naruse K."/>
            <person name="Brenner S."/>
            <person name="Suzuki Y."/>
            <person name="Venkatesh B."/>
        </authorList>
    </citation>
    <scope>NUCLEOTIDE SEQUENCE [LARGE SCALE GENOMIC DNA]</scope>
</reference>
<dbReference type="PROSITE" id="PS50850">
    <property type="entry name" value="MFS"/>
    <property type="match status" value="1"/>
</dbReference>
<dbReference type="SUPFAM" id="SSF103473">
    <property type="entry name" value="MFS general substrate transporter"/>
    <property type="match status" value="1"/>
</dbReference>
<feature type="transmembrane region" description="Helical" evidence="5">
    <location>
        <begin position="141"/>
        <end position="158"/>
    </location>
</feature>
<accession>A0A674NDX8</accession>
<dbReference type="GO" id="GO:0022857">
    <property type="term" value="F:transmembrane transporter activity"/>
    <property type="evidence" value="ECO:0007669"/>
    <property type="project" value="InterPro"/>
</dbReference>
<evidence type="ECO:0000256" key="3">
    <source>
        <dbReference type="ARBA" id="ARBA00022989"/>
    </source>
</evidence>
<keyword evidence="8" id="KW-1185">Reference proteome</keyword>
<dbReference type="GeneTree" id="ENSGT00940000154607"/>
<feature type="transmembrane region" description="Helical" evidence="5">
    <location>
        <begin position="21"/>
        <end position="41"/>
    </location>
</feature>
<evidence type="ECO:0000313" key="8">
    <source>
        <dbReference type="Proteomes" id="UP000005226"/>
    </source>
</evidence>
<dbReference type="GO" id="GO:0016020">
    <property type="term" value="C:membrane"/>
    <property type="evidence" value="ECO:0007669"/>
    <property type="project" value="UniProtKB-SubCell"/>
</dbReference>
<keyword evidence="4 5" id="KW-0472">Membrane</keyword>
<dbReference type="Ensembl" id="ENSTRUT00000061022.1">
    <property type="protein sequence ID" value="ENSTRUP00000071894.1"/>
    <property type="gene ID" value="ENSTRUG00000029708.1"/>
</dbReference>
<feature type="domain" description="Major facilitator superfamily (MFS) profile" evidence="6">
    <location>
        <begin position="98"/>
        <end position="503"/>
    </location>
</feature>
<evidence type="ECO:0000256" key="2">
    <source>
        <dbReference type="ARBA" id="ARBA00022692"/>
    </source>
</evidence>
<feature type="transmembrane region" description="Helical" evidence="5">
    <location>
        <begin position="415"/>
        <end position="438"/>
    </location>
</feature>
<organism evidence="7 8">
    <name type="scientific">Takifugu rubripes</name>
    <name type="common">Japanese pufferfish</name>
    <name type="synonym">Fugu rubripes</name>
    <dbReference type="NCBI Taxonomy" id="31033"/>
    <lineage>
        <taxon>Eukaryota</taxon>
        <taxon>Metazoa</taxon>
        <taxon>Chordata</taxon>
        <taxon>Craniata</taxon>
        <taxon>Vertebrata</taxon>
        <taxon>Euteleostomi</taxon>
        <taxon>Actinopterygii</taxon>
        <taxon>Neopterygii</taxon>
        <taxon>Teleostei</taxon>
        <taxon>Neoteleostei</taxon>
        <taxon>Acanthomorphata</taxon>
        <taxon>Eupercaria</taxon>
        <taxon>Tetraodontiformes</taxon>
        <taxon>Tetradontoidea</taxon>
        <taxon>Tetraodontidae</taxon>
        <taxon>Takifugu</taxon>
    </lineage>
</organism>
<feature type="transmembrane region" description="Helical" evidence="5">
    <location>
        <begin position="479"/>
        <end position="498"/>
    </location>
</feature>
<dbReference type="AlphaFoldDB" id="A0A674NDX8"/>
<feature type="transmembrane region" description="Helical" evidence="5">
    <location>
        <begin position="362"/>
        <end position="381"/>
    </location>
</feature>
<reference evidence="7" key="2">
    <citation type="submission" date="2025-08" db="UniProtKB">
        <authorList>
            <consortium name="Ensembl"/>
        </authorList>
    </citation>
    <scope>IDENTIFICATION</scope>
</reference>
<dbReference type="InterPro" id="IPR011701">
    <property type="entry name" value="MFS"/>
</dbReference>
<evidence type="ECO:0000256" key="4">
    <source>
        <dbReference type="ARBA" id="ARBA00023136"/>
    </source>
</evidence>
<reference evidence="7" key="3">
    <citation type="submission" date="2025-09" db="UniProtKB">
        <authorList>
            <consortium name="Ensembl"/>
        </authorList>
    </citation>
    <scope>IDENTIFICATION</scope>
</reference>
<feature type="transmembrane region" description="Helical" evidence="5">
    <location>
        <begin position="250"/>
        <end position="270"/>
    </location>
</feature>
<name>A0A674NDX8_TAKRU</name>
<protein>
    <submittedName>
        <fullName evidence="7">Solute carrier family 22 member 13b</fullName>
    </submittedName>
</protein>
<keyword evidence="3 5" id="KW-1133">Transmembrane helix</keyword>
<comment type="subcellular location">
    <subcellularLocation>
        <location evidence="1">Membrane</location>
        <topology evidence="1">Multi-pass membrane protein</topology>
    </subcellularLocation>
</comment>
<feature type="transmembrane region" description="Helical" evidence="5">
    <location>
        <begin position="191"/>
        <end position="212"/>
    </location>
</feature>
<feature type="transmembrane region" description="Helical" evidence="5">
    <location>
        <begin position="165"/>
        <end position="185"/>
    </location>
</feature>
<feature type="transmembrane region" description="Helical" evidence="5">
    <location>
        <begin position="333"/>
        <end position="350"/>
    </location>
</feature>
<dbReference type="InParanoid" id="A0A674NDX8"/>
<keyword evidence="2 5" id="KW-0812">Transmembrane</keyword>
<dbReference type="Pfam" id="PF07690">
    <property type="entry name" value="MFS_1"/>
    <property type="match status" value="1"/>
</dbReference>
<dbReference type="InterPro" id="IPR036259">
    <property type="entry name" value="MFS_trans_sf"/>
</dbReference>
<gene>
    <name evidence="7" type="primary">LOC115251328</name>
</gene>
<dbReference type="Gene3D" id="1.20.1250.20">
    <property type="entry name" value="MFS general substrate transporter like domains"/>
    <property type="match status" value="1"/>
</dbReference>
<feature type="transmembrane region" description="Helical" evidence="5">
    <location>
        <begin position="224"/>
        <end position="244"/>
    </location>
</feature>
<evidence type="ECO:0000313" key="7">
    <source>
        <dbReference type="Ensembl" id="ENSTRUP00000071894.1"/>
    </source>
</evidence>
<sequence>MSNFGQTLKEAGEFGLFQKSLLVALCIPTLLGNFYIVGQVFTDLRFPHHCNTDWILELAPNLTKEKQRNLTLPLSKDGLFESCKMFTPVDWDLETIELYGINSTTECLNGWDYDAPKGAVSVMTEFDLVCDKSGLIEVSQSIFMAGFLVGGVVFGAISDRFGRRIAFLLEFCVISFGVVGAALSPSIYVNMFFRFFCGISGVVLNTACVLMVEWTEDSKAALSTTLVILLSTLALIVIPGVAYLFTNWRIMQLVIISPIPLLVGLGYWLLPESARWLMTRGKKEEVQKELLRAARVNRRKIPQNLLDKLEIEGAGKKENMLDIFTTPYLRNRTLIMGFIWFSSSMLYYGLSLNVGNFGVNIFLTQFIFGIVEIPAVLSNFVLTQRLGRRLSQAGFLSFGGAACLLILAIPKDLPLVVTVIAVLGKYFVSASFSTAYVYTPELYPTTLRQNGVGLNSVCGRVAGTVTPLIRLLEVYHHKIPMLIYGIVPVIAGCLSLLLPETLNVELQDHTKVKKTKQERTEDDPAVDNLLKV</sequence>
<dbReference type="Proteomes" id="UP000005226">
    <property type="component" value="Chromosome 10"/>
</dbReference>
<evidence type="ECO:0000256" key="1">
    <source>
        <dbReference type="ARBA" id="ARBA00004141"/>
    </source>
</evidence>
<dbReference type="InterPro" id="IPR020846">
    <property type="entry name" value="MFS_dom"/>
</dbReference>
<evidence type="ECO:0000256" key="5">
    <source>
        <dbReference type="SAM" id="Phobius"/>
    </source>
</evidence>
<proteinExistence type="predicted"/>
<feature type="transmembrane region" description="Helical" evidence="5">
    <location>
        <begin position="393"/>
        <end position="409"/>
    </location>
</feature>